<feature type="domain" description="Restriction endonuclease AspBHI N-terminal" evidence="2">
    <location>
        <begin position="18"/>
        <end position="211"/>
    </location>
</feature>
<dbReference type="GO" id="GO:0015666">
    <property type="term" value="F:restriction endodeoxyribonuclease activity"/>
    <property type="evidence" value="ECO:0007669"/>
    <property type="project" value="TreeGrafter"/>
</dbReference>
<dbReference type="EMBL" id="CP001998">
    <property type="protein sequence ID" value="ADE55741.1"/>
    <property type="molecule type" value="Genomic_DNA"/>
</dbReference>
<dbReference type="InterPro" id="IPR011856">
    <property type="entry name" value="tRNA_endonuc-like_dom_sf"/>
</dbReference>
<dbReference type="PANTHER" id="PTHR30015">
    <property type="entry name" value="MRR RESTRICTION SYSTEM PROTEIN"/>
    <property type="match status" value="1"/>
</dbReference>
<keyword evidence="3" id="KW-0378">Hydrolase</keyword>
<gene>
    <name evidence="3" type="ordered locus">Caka_2726</name>
</gene>
<dbReference type="HOGENOM" id="CLU_705378_0_0_0"/>
<dbReference type="PANTHER" id="PTHR30015:SF7">
    <property type="entry name" value="TYPE IV METHYL-DIRECTED RESTRICTION ENZYME ECOKMRR"/>
    <property type="match status" value="1"/>
</dbReference>
<protein>
    <submittedName>
        <fullName evidence="3">Restriction endonuclease</fullName>
    </submittedName>
</protein>
<dbReference type="RefSeq" id="WP_013044463.1">
    <property type="nucleotide sequence ID" value="NC_014008.1"/>
</dbReference>
<feature type="domain" description="Restriction endonuclease type IV Mrr" evidence="1">
    <location>
        <begin position="244"/>
        <end position="364"/>
    </location>
</feature>
<reference evidence="3 4" key="1">
    <citation type="journal article" date="2010" name="Stand. Genomic Sci.">
        <title>Complete genome sequence of Coraliomargarita akajimensis type strain (04OKA010-24).</title>
        <authorList>
            <person name="Mavromatis K."/>
            <person name="Abt B."/>
            <person name="Brambilla E."/>
            <person name="Lapidus A."/>
            <person name="Copeland A."/>
            <person name="Deshpande S."/>
            <person name="Nolan M."/>
            <person name="Lucas S."/>
            <person name="Tice H."/>
            <person name="Cheng J.F."/>
            <person name="Han C."/>
            <person name="Detter J.C."/>
            <person name="Woyke T."/>
            <person name="Goodwin L."/>
            <person name="Pitluck S."/>
            <person name="Held B."/>
            <person name="Brettin T."/>
            <person name="Tapia R."/>
            <person name="Ivanova N."/>
            <person name="Mikhailova N."/>
            <person name="Pati A."/>
            <person name="Liolios K."/>
            <person name="Chen A."/>
            <person name="Palaniappan K."/>
            <person name="Land M."/>
            <person name="Hauser L."/>
            <person name="Chang Y.J."/>
            <person name="Jeffries C.D."/>
            <person name="Rohde M."/>
            <person name="Goker M."/>
            <person name="Bristow J."/>
            <person name="Eisen J.A."/>
            <person name="Markowitz V."/>
            <person name="Hugenholtz P."/>
            <person name="Klenk H.P."/>
            <person name="Kyrpides N.C."/>
        </authorList>
    </citation>
    <scope>NUCLEOTIDE SEQUENCE [LARGE SCALE GENOMIC DNA]</scope>
    <source>
        <strain evidence="4">DSM 45221 / IAM 15411 / JCM 23193 / KCTC 12865</strain>
    </source>
</reference>
<evidence type="ECO:0000259" key="1">
    <source>
        <dbReference type="Pfam" id="PF04471"/>
    </source>
</evidence>
<name>D5EQ08_CORAD</name>
<dbReference type="Pfam" id="PF18062">
    <property type="entry name" value="RE_AspBHI_N"/>
    <property type="match status" value="1"/>
</dbReference>
<dbReference type="AlphaFoldDB" id="D5EQ08"/>
<keyword evidence="4" id="KW-1185">Reference proteome</keyword>
<dbReference type="eggNOG" id="COG1715">
    <property type="taxonomic scope" value="Bacteria"/>
</dbReference>
<dbReference type="GO" id="GO:0009307">
    <property type="term" value="P:DNA restriction-modification system"/>
    <property type="evidence" value="ECO:0007669"/>
    <property type="project" value="InterPro"/>
</dbReference>
<dbReference type="STRING" id="583355.Caka_2726"/>
<evidence type="ECO:0000313" key="4">
    <source>
        <dbReference type="Proteomes" id="UP000000925"/>
    </source>
</evidence>
<evidence type="ECO:0000313" key="3">
    <source>
        <dbReference type="EMBL" id="ADE55741.1"/>
    </source>
</evidence>
<dbReference type="Gene3D" id="2.30.280.20">
    <property type="match status" value="1"/>
</dbReference>
<dbReference type="KEGG" id="caa:Caka_2726"/>
<dbReference type="Pfam" id="PF04471">
    <property type="entry name" value="Mrr_cat"/>
    <property type="match status" value="1"/>
</dbReference>
<dbReference type="GO" id="GO:0003677">
    <property type="term" value="F:DNA binding"/>
    <property type="evidence" value="ECO:0007669"/>
    <property type="project" value="InterPro"/>
</dbReference>
<organism evidence="3 4">
    <name type="scientific">Coraliomargarita akajimensis (strain DSM 45221 / IAM 15411 / JCM 23193 / KCTC 12865 / 04OKA010-24)</name>
    <dbReference type="NCBI Taxonomy" id="583355"/>
    <lineage>
        <taxon>Bacteria</taxon>
        <taxon>Pseudomonadati</taxon>
        <taxon>Verrucomicrobiota</taxon>
        <taxon>Opitutia</taxon>
        <taxon>Puniceicoccales</taxon>
        <taxon>Coraliomargaritaceae</taxon>
        <taxon>Coraliomargarita</taxon>
    </lineage>
</organism>
<keyword evidence="3" id="KW-0255">Endonuclease</keyword>
<dbReference type="Proteomes" id="UP000000925">
    <property type="component" value="Chromosome"/>
</dbReference>
<sequence length="391" mass="45161">MPNTYRIGHQYRDTTRRIPEDEFINWLDTEGITIGTTGGIRSKRFNNLAIGPSESPLPAVLVLVTRQFSHQYHNPWEDLVDYSTGQIFYWGDAKFNKDRSKKHNHFRGNKILESMYDRILEQNLRKLPPILHFVKDKKGYVKFSGLCAMEKLDITWYEDRGNPIKNFRARLAILDIEEVELSWLNSRALSEEVECIDENAPKVWKDYITGNTRKLQIWKKLVKERTDQLPESGSDDEKILEQVRQLEPNQFEKFCTALLRELSKESGVQHSIEGTRYVADGGLDFFGKLIFQAPLHYEISFKGEAKRYSATNPTGPKDVSRLVARLQRGEYGIFITTSYFTKAAQEEVIVDNYPVRLFSGRDIVLFLRVLGLVVGKKTINSAWLENAVADD</sequence>
<dbReference type="InterPro" id="IPR041409">
    <property type="entry name" value="RE_AspBHI_N"/>
</dbReference>
<dbReference type="InterPro" id="IPR007560">
    <property type="entry name" value="Restrct_endonuc_IV_Mrr"/>
</dbReference>
<dbReference type="InterPro" id="IPR052906">
    <property type="entry name" value="Type_IV_Methyl-Rstrct_Enzyme"/>
</dbReference>
<dbReference type="REBASE" id="25291">
    <property type="entry name" value="CakORF2727P"/>
</dbReference>
<keyword evidence="3" id="KW-0540">Nuclease</keyword>
<dbReference type="Gene3D" id="3.40.1350.10">
    <property type="match status" value="1"/>
</dbReference>
<proteinExistence type="predicted"/>
<dbReference type="OrthoDB" id="3010308at2"/>
<accession>D5EQ08</accession>
<evidence type="ECO:0000259" key="2">
    <source>
        <dbReference type="Pfam" id="PF18062"/>
    </source>
</evidence>